<protein>
    <recommendedName>
        <fullName evidence="2">Barstar (barnase inhibitor) domain-containing protein</fullName>
    </recommendedName>
</protein>
<proteinExistence type="inferred from homology"/>
<dbReference type="RefSeq" id="WP_117487085.1">
    <property type="nucleotide sequence ID" value="NZ_QVIG01000001.1"/>
</dbReference>
<dbReference type="Gene3D" id="3.30.370.10">
    <property type="entry name" value="Barstar-like"/>
    <property type="match status" value="1"/>
</dbReference>
<dbReference type="AlphaFoldDB" id="A0A372ZSX4"/>
<evidence type="ECO:0000256" key="1">
    <source>
        <dbReference type="ARBA" id="ARBA00006845"/>
    </source>
</evidence>
<name>A0A372ZSX4_9ACTN</name>
<reference evidence="3 4" key="1">
    <citation type="submission" date="2018-08" db="EMBL/GenBank/DDBJ databases">
        <title>Diversity &amp; Physiological Properties of Lignin-Decomposing Actinobacteria from Soil.</title>
        <authorList>
            <person name="Roh S.G."/>
            <person name="Kim S.B."/>
        </authorList>
    </citation>
    <scope>NUCLEOTIDE SEQUENCE [LARGE SCALE GENOMIC DNA]</scope>
    <source>
        <strain evidence="3 4">MMS17-GH009</strain>
    </source>
</reference>
<comment type="caution">
    <text evidence="3">The sequence shown here is derived from an EMBL/GenBank/DDBJ whole genome shotgun (WGS) entry which is preliminary data.</text>
</comment>
<dbReference type="InterPro" id="IPR000468">
    <property type="entry name" value="Barstar"/>
</dbReference>
<evidence type="ECO:0000259" key="2">
    <source>
        <dbReference type="Pfam" id="PF01337"/>
    </source>
</evidence>
<comment type="similarity">
    <text evidence="1">Belongs to the barstar family.</text>
</comment>
<evidence type="ECO:0000313" key="3">
    <source>
        <dbReference type="EMBL" id="RGD58510.1"/>
    </source>
</evidence>
<dbReference type="Pfam" id="PF01337">
    <property type="entry name" value="Barstar"/>
    <property type="match status" value="1"/>
</dbReference>
<dbReference type="Proteomes" id="UP000263377">
    <property type="component" value="Unassembled WGS sequence"/>
</dbReference>
<feature type="domain" description="Barstar (barnase inhibitor)" evidence="2">
    <location>
        <begin position="35"/>
        <end position="119"/>
    </location>
</feature>
<gene>
    <name evidence="3" type="ORF">DR950_12590</name>
</gene>
<evidence type="ECO:0000313" key="4">
    <source>
        <dbReference type="Proteomes" id="UP000263377"/>
    </source>
</evidence>
<accession>A0A372ZSX4</accession>
<dbReference type="EMBL" id="QVIG01000001">
    <property type="protein sequence ID" value="RGD58510.1"/>
    <property type="molecule type" value="Genomic_DNA"/>
</dbReference>
<organism evidence="3 4">
    <name type="scientific">Kitasatospora xanthocidica</name>
    <dbReference type="NCBI Taxonomy" id="83382"/>
    <lineage>
        <taxon>Bacteria</taxon>
        <taxon>Bacillati</taxon>
        <taxon>Actinomycetota</taxon>
        <taxon>Actinomycetes</taxon>
        <taxon>Kitasatosporales</taxon>
        <taxon>Streptomycetaceae</taxon>
        <taxon>Kitasatospora</taxon>
    </lineage>
</organism>
<sequence length="133" mass="15133">MTVYWTGEAPWVHHLGADTRPSGPDLLPPSGTTFVARLDGAELVDEQRLFEQLNIHLRLPAYFGWNWDALADCVRDLAWAPADHYLLAIERSALMLREHPEDRATLLRILDTAGRHWGHSLDRPGRSFNTLLL</sequence>
<keyword evidence="4" id="KW-1185">Reference proteome</keyword>
<dbReference type="SUPFAM" id="SSF52038">
    <property type="entry name" value="Barstar-related"/>
    <property type="match status" value="1"/>
</dbReference>
<dbReference type="InterPro" id="IPR035905">
    <property type="entry name" value="Barstar-like_sf"/>
</dbReference>